<sequence>MARNSEKPEYVEMQNAENETKTLYNLECGDKD</sequence>
<dbReference type="AlphaFoldDB" id="A0A0V1KGZ1"/>
<feature type="compositionally biased region" description="Basic and acidic residues" evidence="1">
    <location>
        <begin position="1"/>
        <end position="10"/>
    </location>
</feature>
<dbReference type="Proteomes" id="UP000054721">
    <property type="component" value="Unassembled WGS sequence"/>
</dbReference>
<protein>
    <submittedName>
        <fullName evidence="2">Uncharacterized protein</fullName>
    </submittedName>
</protein>
<dbReference type="EMBL" id="JYDW01003216">
    <property type="protein sequence ID" value="KRZ46479.1"/>
    <property type="molecule type" value="Genomic_DNA"/>
</dbReference>
<keyword evidence="3" id="KW-1185">Reference proteome</keyword>
<evidence type="ECO:0000313" key="2">
    <source>
        <dbReference type="EMBL" id="KRZ46479.1"/>
    </source>
</evidence>
<gene>
    <name evidence="2" type="ORF">T02_9253</name>
</gene>
<reference evidence="2 3" key="1">
    <citation type="submission" date="2015-05" db="EMBL/GenBank/DDBJ databases">
        <title>Evolution of Trichinella species and genotypes.</title>
        <authorList>
            <person name="Korhonen P.K."/>
            <person name="Edoardo P."/>
            <person name="Giuseppe L.R."/>
            <person name="Gasser R.B."/>
        </authorList>
    </citation>
    <scope>NUCLEOTIDE SEQUENCE [LARGE SCALE GENOMIC DNA]</scope>
    <source>
        <strain evidence="2">ISS10</strain>
    </source>
</reference>
<organism evidence="2 3">
    <name type="scientific">Trichinella nativa</name>
    <dbReference type="NCBI Taxonomy" id="6335"/>
    <lineage>
        <taxon>Eukaryota</taxon>
        <taxon>Metazoa</taxon>
        <taxon>Ecdysozoa</taxon>
        <taxon>Nematoda</taxon>
        <taxon>Enoplea</taxon>
        <taxon>Dorylaimia</taxon>
        <taxon>Trichinellida</taxon>
        <taxon>Trichinellidae</taxon>
        <taxon>Trichinella</taxon>
    </lineage>
</organism>
<evidence type="ECO:0000256" key="1">
    <source>
        <dbReference type="SAM" id="MobiDB-lite"/>
    </source>
</evidence>
<comment type="caution">
    <text evidence="2">The sequence shown here is derived from an EMBL/GenBank/DDBJ whole genome shotgun (WGS) entry which is preliminary data.</text>
</comment>
<proteinExistence type="predicted"/>
<feature type="region of interest" description="Disordered" evidence="1">
    <location>
        <begin position="1"/>
        <end position="32"/>
    </location>
</feature>
<accession>A0A0V1KGZ1</accession>
<name>A0A0V1KGZ1_9BILA</name>
<evidence type="ECO:0000313" key="3">
    <source>
        <dbReference type="Proteomes" id="UP000054721"/>
    </source>
</evidence>